<proteinExistence type="predicted"/>
<dbReference type="EMBL" id="JALBUF010000030">
    <property type="protein sequence ID" value="MCI0184858.1"/>
    <property type="molecule type" value="Genomic_DNA"/>
</dbReference>
<keyword evidence="3" id="KW-1185">Reference proteome</keyword>
<keyword evidence="1" id="KW-0472">Membrane</keyword>
<accession>A0A9X1VEW6</accession>
<dbReference type="Proteomes" id="UP001139263">
    <property type="component" value="Unassembled WGS sequence"/>
</dbReference>
<keyword evidence="1" id="KW-0812">Transmembrane</keyword>
<name>A0A9X1VEW6_9BACL</name>
<comment type="caution">
    <text evidence="2">The sequence shown here is derived from an EMBL/GenBank/DDBJ whole genome shotgun (WGS) entry which is preliminary data.</text>
</comment>
<dbReference type="AlphaFoldDB" id="A0A9X1VEW6"/>
<dbReference type="RefSeq" id="WP_241716868.1">
    <property type="nucleotide sequence ID" value="NZ_JALBUF010000030.1"/>
</dbReference>
<organism evidence="2 3">
    <name type="scientific">Sulfoacidibacillus ferrooxidans</name>
    <dbReference type="NCBI Taxonomy" id="2005001"/>
    <lineage>
        <taxon>Bacteria</taxon>
        <taxon>Bacillati</taxon>
        <taxon>Bacillota</taxon>
        <taxon>Bacilli</taxon>
        <taxon>Bacillales</taxon>
        <taxon>Alicyclobacillaceae</taxon>
        <taxon>Sulfoacidibacillus</taxon>
    </lineage>
</organism>
<keyword evidence="1" id="KW-1133">Transmembrane helix</keyword>
<protein>
    <submittedName>
        <fullName evidence="2">Uncharacterized protein</fullName>
    </submittedName>
</protein>
<reference evidence="2" key="1">
    <citation type="submission" date="2022-03" db="EMBL/GenBank/DDBJ databases">
        <title>Draft Genome Sequence of Firmicute Strain S0AB, a Heterotrophic Iron/Sulfur-Oxidizing Extreme Acidophile.</title>
        <authorList>
            <person name="Vergara E."/>
            <person name="Pakostova E."/>
            <person name="Johnson D.B."/>
            <person name="Holmes D.S."/>
        </authorList>
    </citation>
    <scope>NUCLEOTIDE SEQUENCE</scope>
    <source>
        <strain evidence="2">S0AB</strain>
    </source>
</reference>
<gene>
    <name evidence="2" type="ORF">MM817_03155</name>
</gene>
<sequence length="551" mass="61671">MGKRSMRWLSFLSSLMFFFGFGGTITHAQSSNLPTTILVSGSPAFTENAEYILTQLISRSTSQIQLLNMNSAPTFQGDQYVKSSRYLIVVSEKSNGISSSWKHIIRSSKANIYQFGGEPNWISETVPIRISPPIGVPLALKLGNLYIPTYSNLSIPMLQHITQLKPKVIASISDGGAFAPYIISWMNHTRFMMYCSQWTDDSPFFEAETEALGEFFDMKTSSRATVLLSIGIVRSNADAQRLITLARLAKQHEIPFTVLLNPCPQNANGVSPGSIQSISSSLHKIQLLGGSIILDLQNPVHHDMDPQGDTWIPSVPISSEISLKHIHVQIYSELAALIKNHVLPVAIDIHGFQDQLAQKAATPYFSTFMESLDQGGQSGVILPVYVHSLYGYHRILIPTPTITVQQATPEKLQLLGYELNEIRMIPGSVINIEIPPYMQPTALITLLNFLADQHVTWLNIIDFPIKTTTPWMTIRSDQGHLIVKNVNATLFTTGLPAPPIWSEQVSWFISWIITILVTGVVSRILYQVWILRKRRAQRLFHEQVVREETHD</sequence>
<evidence type="ECO:0000313" key="2">
    <source>
        <dbReference type="EMBL" id="MCI0184858.1"/>
    </source>
</evidence>
<evidence type="ECO:0000313" key="3">
    <source>
        <dbReference type="Proteomes" id="UP001139263"/>
    </source>
</evidence>
<feature type="transmembrane region" description="Helical" evidence="1">
    <location>
        <begin position="505"/>
        <end position="526"/>
    </location>
</feature>
<evidence type="ECO:0000256" key="1">
    <source>
        <dbReference type="SAM" id="Phobius"/>
    </source>
</evidence>